<gene>
    <name evidence="3" type="ORF">BAUCODRAFT_123336</name>
</gene>
<dbReference type="Gene3D" id="3.10.310.10">
    <property type="entry name" value="Diaminopimelate Epimerase, Chain A, domain 1"/>
    <property type="match status" value="2"/>
</dbReference>
<proteinExistence type="inferred from homology"/>
<dbReference type="OMA" id="QIDGMGA"/>
<dbReference type="eggNOG" id="ENOG502RXKW">
    <property type="taxonomic scope" value="Eukaryota"/>
</dbReference>
<dbReference type="GeneID" id="19107770"/>
<dbReference type="OrthoDB" id="10267539at2759"/>
<dbReference type="STRING" id="717646.M2LNW4"/>
<keyword evidence="2" id="KW-0413">Isomerase</keyword>
<protein>
    <submittedName>
        <fullName evidence="3">Uncharacterized protein</fullName>
    </submittedName>
</protein>
<evidence type="ECO:0000313" key="3">
    <source>
        <dbReference type="EMBL" id="EMC96062.1"/>
    </source>
</evidence>
<dbReference type="PANTHER" id="PTHR43709:SF2">
    <property type="entry name" value="DUF453 DOMAIN PROTEIN (AFU_ORTHOLOGUE AFUA_6G00360)"/>
    <property type="match status" value="1"/>
</dbReference>
<keyword evidence="4" id="KW-1185">Reference proteome</keyword>
<organism evidence="3 4">
    <name type="scientific">Baudoinia panamericana (strain UAMH 10762)</name>
    <name type="common">Angels' share fungus</name>
    <name type="synonym">Baudoinia compniacensis (strain UAMH 10762)</name>
    <dbReference type="NCBI Taxonomy" id="717646"/>
    <lineage>
        <taxon>Eukaryota</taxon>
        <taxon>Fungi</taxon>
        <taxon>Dikarya</taxon>
        <taxon>Ascomycota</taxon>
        <taxon>Pezizomycotina</taxon>
        <taxon>Dothideomycetes</taxon>
        <taxon>Dothideomycetidae</taxon>
        <taxon>Mycosphaerellales</taxon>
        <taxon>Teratosphaeriaceae</taxon>
        <taxon>Baudoinia</taxon>
    </lineage>
</organism>
<dbReference type="GO" id="GO:0016853">
    <property type="term" value="F:isomerase activity"/>
    <property type="evidence" value="ECO:0007669"/>
    <property type="project" value="UniProtKB-KW"/>
</dbReference>
<dbReference type="SUPFAM" id="SSF54506">
    <property type="entry name" value="Diaminopimelate epimerase-like"/>
    <property type="match status" value="2"/>
</dbReference>
<evidence type="ECO:0000256" key="2">
    <source>
        <dbReference type="ARBA" id="ARBA00023235"/>
    </source>
</evidence>
<dbReference type="EMBL" id="KB445556">
    <property type="protein sequence ID" value="EMC96062.1"/>
    <property type="molecule type" value="Genomic_DNA"/>
</dbReference>
<comment type="similarity">
    <text evidence="1">Belongs to the PrpF family.</text>
</comment>
<evidence type="ECO:0000256" key="1">
    <source>
        <dbReference type="ARBA" id="ARBA00007673"/>
    </source>
</evidence>
<dbReference type="InterPro" id="IPR007400">
    <property type="entry name" value="PrpF-like"/>
</dbReference>
<dbReference type="PANTHER" id="PTHR43709">
    <property type="entry name" value="ACONITATE ISOMERASE-RELATED"/>
    <property type="match status" value="1"/>
</dbReference>
<accession>M2LNW4</accession>
<dbReference type="RefSeq" id="XP_007677301.1">
    <property type="nucleotide sequence ID" value="XM_007679111.1"/>
</dbReference>
<name>M2LNW4_BAUPA</name>
<dbReference type="Pfam" id="PF04303">
    <property type="entry name" value="PrpF"/>
    <property type="match status" value="1"/>
</dbReference>
<reference evidence="3 4" key="1">
    <citation type="journal article" date="2012" name="PLoS Pathog.">
        <title>Diverse lifestyles and strategies of plant pathogenesis encoded in the genomes of eighteen Dothideomycetes fungi.</title>
        <authorList>
            <person name="Ohm R.A."/>
            <person name="Feau N."/>
            <person name="Henrissat B."/>
            <person name="Schoch C.L."/>
            <person name="Horwitz B.A."/>
            <person name="Barry K.W."/>
            <person name="Condon B.J."/>
            <person name="Copeland A.C."/>
            <person name="Dhillon B."/>
            <person name="Glaser F."/>
            <person name="Hesse C.N."/>
            <person name="Kosti I."/>
            <person name="LaButti K."/>
            <person name="Lindquist E.A."/>
            <person name="Lucas S."/>
            <person name="Salamov A.A."/>
            <person name="Bradshaw R.E."/>
            <person name="Ciuffetti L."/>
            <person name="Hamelin R.C."/>
            <person name="Kema G.H.J."/>
            <person name="Lawrence C."/>
            <person name="Scott J.A."/>
            <person name="Spatafora J.W."/>
            <person name="Turgeon B.G."/>
            <person name="de Wit P.J.G.M."/>
            <person name="Zhong S."/>
            <person name="Goodwin S.B."/>
            <person name="Grigoriev I.V."/>
        </authorList>
    </citation>
    <scope>NUCLEOTIDE SEQUENCE [LARGE SCALE GENOMIC DNA]</scope>
    <source>
        <strain evidence="3 4">UAMH 10762</strain>
    </source>
</reference>
<sequence length="373" mass="38860">MSTGRTVHSRTLPACFMRGGTSKGLLIHRKHLPDDEANWQPILAGAMGSPDSYGRQLNGMGSGISSTSKICVVSPSNRADADIDYTFVQVGIKDGLLDMAGNCGNMSSAVGPFAVNEGITKEMTAADDGSETIRMFNTNTSKVLHSTFTVRAGSFEPSGDYSIDGVPGTASRITLQFLSPGGAKTGKVFPTGSPVDQLELPNGTSVKASLTDIANPGVFVSASELGVPGDIQPDALGSDVQLLARLEEIRQTGARKMGLDPNIQSIPKIVLLSSPTESAAANGVNIVCRALSMQQAHKAVPLTHALNIGACCRLEGTLPYQLAANAGGKESVVIAHASGKLEVACTMKEGEIESAVLYRTARVLMSGEVMLPS</sequence>
<dbReference type="AlphaFoldDB" id="M2LNW4"/>
<dbReference type="HOGENOM" id="CLU_026443_0_0_1"/>
<evidence type="ECO:0000313" key="4">
    <source>
        <dbReference type="Proteomes" id="UP000011761"/>
    </source>
</evidence>
<dbReference type="Proteomes" id="UP000011761">
    <property type="component" value="Unassembled WGS sequence"/>
</dbReference>
<dbReference type="KEGG" id="bcom:BAUCODRAFT_123336"/>